<feature type="non-terminal residue" evidence="2">
    <location>
        <position position="66"/>
    </location>
</feature>
<feature type="transmembrane region" description="Helical" evidence="1">
    <location>
        <begin position="34"/>
        <end position="55"/>
    </location>
</feature>
<comment type="caution">
    <text evidence="2">The sequence shown here is derived from an EMBL/GenBank/DDBJ whole genome shotgun (WGS) entry which is preliminary data.</text>
</comment>
<dbReference type="AlphaFoldDB" id="A0A834I9L5"/>
<proteinExistence type="predicted"/>
<keyword evidence="3" id="KW-1185">Reference proteome</keyword>
<evidence type="ECO:0000313" key="3">
    <source>
        <dbReference type="Proteomes" id="UP000625711"/>
    </source>
</evidence>
<protein>
    <submittedName>
        <fullName evidence="2">Uncharacterized protein</fullName>
    </submittedName>
</protein>
<evidence type="ECO:0000313" key="2">
    <source>
        <dbReference type="EMBL" id="KAF7277082.1"/>
    </source>
</evidence>
<name>A0A834I9L5_RHYFE</name>
<gene>
    <name evidence="2" type="ORF">GWI33_009465</name>
</gene>
<feature type="non-terminal residue" evidence="2">
    <location>
        <position position="1"/>
    </location>
</feature>
<evidence type="ECO:0000256" key="1">
    <source>
        <dbReference type="SAM" id="Phobius"/>
    </source>
</evidence>
<keyword evidence="1" id="KW-1133">Transmembrane helix</keyword>
<accession>A0A834I9L5</accession>
<dbReference type="EMBL" id="JAACXV010004249">
    <property type="protein sequence ID" value="KAF7277082.1"/>
    <property type="molecule type" value="Genomic_DNA"/>
</dbReference>
<keyword evidence="1" id="KW-0812">Transmembrane</keyword>
<keyword evidence="1" id="KW-0472">Membrane</keyword>
<reference evidence="2" key="1">
    <citation type="submission" date="2020-08" db="EMBL/GenBank/DDBJ databases">
        <title>Genome sequencing and assembly of the red palm weevil Rhynchophorus ferrugineus.</title>
        <authorList>
            <person name="Dias G.B."/>
            <person name="Bergman C.M."/>
            <person name="Manee M."/>
        </authorList>
    </citation>
    <scope>NUCLEOTIDE SEQUENCE</scope>
    <source>
        <strain evidence="2">AA-2017</strain>
        <tissue evidence="2">Whole larva</tissue>
    </source>
</reference>
<dbReference type="Proteomes" id="UP000625711">
    <property type="component" value="Unassembled WGS sequence"/>
</dbReference>
<sequence length="66" mass="7567">LTEKSTTIIELKTSLPPRSIKDEKDETSSSYRPWHIVSVIIVVVIVIVIIAFVFWKYKGIHKAKLT</sequence>
<organism evidence="2 3">
    <name type="scientific">Rhynchophorus ferrugineus</name>
    <name type="common">Red palm weevil</name>
    <name type="synonym">Curculio ferrugineus</name>
    <dbReference type="NCBI Taxonomy" id="354439"/>
    <lineage>
        <taxon>Eukaryota</taxon>
        <taxon>Metazoa</taxon>
        <taxon>Ecdysozoa</taxon>
        <taxon>Arthropoda</taxon>
        <taxon>Hexapoda</taxon>
        <taxon>Insecta</taxon>
        <taxon>Pterygota</taxon>
        <taxon>Neoptera</taxon>
        <taxon>Endopterygota</taxon>
        <taxon>Coleoptera</taxon>
        <taxon>Polyphaga</taxon>
        <taxon>Cucujiformia</taxon>
        <taxon>Curculionidae</taxon>
        <taxon>Dryophthorinae</taxon>
        <taxon>Rhynchophorus</taxon>
    </lineage>
</organism>